<accession>K3ZYH2</accession>
<dbReference type="EMBL" id="AGNK02001001">
    <property type="status" value="NOT_ANNOTATED_CDS"/>
    <property type="molecule type" value="Genomic_DNA"/>
</dbReference>
<feature type="region of interest" description="Disordered" evidence="1">
    <location>
        <begin position="19"/>
        <end position="45"/>
    </location>
</feature>
<proteinExistence type="predicted"/>
<evidence type="ECO:0000313" key="2">
    <source>
        <dbReference type="EnsemblPlants" id="KQL24006"/>
    </source>
</evidence>
<dbReference type="Gramene" id="KQL24006">
    <property type="protein sequence ID" value="KQL24006"/>
    <property type="gene ID" value="SETIT_031654mg"/>
</dbReference>
<protein>
    <submittedName>
        <fullName evidence="2">Uncharacterized protein</fullName>
    </submittedName>
</protein>
<dbReference type="EnsemblPlants" id="KQL24006">
    <property type="protein sequence ID" value="KQL24006"/>
    <property type="gene ID" value="SETIT_031654mg"/>
</dbReference>
<reference evidence="3" key="1">
    <citation type="journal article" date="2012" name="Nat. Biotechnol.">
        <title>Reference genome sequence of the model plant Setaria.</title>
        <authorList>
            <person name="Bennetzen J.L."/>
            <person name="Schmutz J."/>
            <person name="Wang H."/>
            <person name="Percifield R."/>
            <person name="Hawkins J."/>
            <person name="Pontaroli A.C."/>
            <person name="Estep M."/>
            <person name="Feng L."/>
            <person name="Vaughn J.N."/>
            <person name="Grimwood J."/>
            <person name="Jenkins J."/>
            <person name="Barry K."/>
            <person name="Lindquist E."/>
            <person name="Hellsten U."/>
            <person name="Deshpande S."/>
            <person name="Wang X."/>
            <person name="Wu X."/>
            <person name="Mitros T."/>
            <person name="Triplett J."/>
            <person name="Yang X."/>
            <person name="Ye C.Y."/>
            <person name="Mauro-Herrera M."/>
            <person name="Wang L."/>
            <person name="Li P."/>
            <person name="Sharma M."/>
            <person name="Sharma R."/>
            <person name="Ronald P.C."/>
            <person name="Panaud O."/>
            <person name="Kellogg E.A."/>
            <person name="Brutnell T.P."/>
            <person name="Doust A.N."/>
            <person name="Tuskan G.A."/>
            <person name="Rokhsar D."/>
            <person name="Devos K.M."/>
        </authorList>
    </citation>
    <scope>NUCLEOTIDE SEQUENCE [LARGE SCALE GENOMIC DNA]</scope>
    <source>
        <strain evidence="3">cv. Yugu1</strain>
    </source>
</reference>
<name>K3ZYH2_SETIT</name>
<dbReference type="Proteomes" id="UP000004995">
    <property type="component" value="Unassembled WGS sequence"/>
</dbReference>
<dbReference type="InParanoid" id="K3ZYH2"/>
<sequence length="92" mass="9856">MGARPCSFGGKMTMMAVRQPSVPSRRRSSVGCEVRGSGASKRSADAAGKRGAQVVSGVSISMNSPRSILYYDDSVASIDDMSFCFNVYFNLF</sequence>
<reference evidence="2" key="2">
    <citation type="submission" date="2018-08" db="UniProtKB">
        <authorList>
            <consortium name="EnsemblPlants"/>
        </authorList>
    </citation>
    <scope>IDENTIFICATION</scope>
    <source>
        <strain evidence="2">Yugu1</strain>
    </source>
</reference>
<evidence type="ECO:0000313" key="3">
    <source>
        <dbReference type="Proteomes" id="UP000004995"/>
    </source>
</evidence>
<dbReference type="HOGENOM" id="CLU_2417399_0_0_1"/>
<dbReference type="AlphaFoldDB" id="K3ZYH2"/>
<organism evidence="2 3">
    <name type="scientific">Setaria italica</name>
    <name type="common">Foxtail millet</name>
    <name type="synonym">Panicum italicum</name>
    <dbReference type="NCBI Taxonomy" id="4555"/>
    <lineage>
        <taxon>Eukaryota</taxon>
        <taxon>Viridiplantae</taxon>
        <taxon>Streptophyta</taxon>
        <taxon>Embryophyta</taxon>
        <taxon>Tracheophyta</taxon>
        <taxon>Spermatophyta</taxon>
        <taxon>Magnoliopsida</taxon>
        <taxon>Liliopsida</taxon>
        <taxon>Poales</taxon>
        <taxon>Poaceae</taxon>
        <taxon>PACMAD clade</taxon>
        <taxon>Panicoideae</taxon>
        <taxon>Panicodae</taxon>
        <taxon>Paniceae</taxon>
        <taxon>Cenchrinae</taxon>
        <taxon>Setaria</taxon>
    </lineage>
</organism>
<evidence type="ECO:0000256" key="1">
    <source>
        <dbReference type="SAM" id="MobiDB-lite"/>
    </source>
</evidence>
<keyword evidence="3" id="KW-1185">Reference proteome</keyword>